<dbReference type="InterPro" id="IPR011044">
    <property type="entry name" value="Quino_amine_DH_bsu"/>
</dbReference>
<dbReference type="InterPro" id="IPR015943">
    <property type="entry name" value="WD40/YVTN_repeat-like_dom_sf"/>
</dbReference>
<reference evidence="1 2" key="1">
    <citation type="journal article" date="2016" name="PLoS ONE">
        <title>A First Insight into the Genome of the Filter-Feeder Mussel Mytilus galloprovincialis.</title>
        <authorList>
            <person name="Murgarella M."/>
            <person name="Puiu D."/>
            <person name="Novoa B."/>
            <person name="Figueras A."/>
            <person name="Posada D."/>
            <person name="Canchaya C."/>
        </authorList>
    </citation>
    <scope>NUCLEOTIDE SEQUENCE [LARGE SCALE GENOMIC DNA]</scope>
    <source>
        <tissue evidence="1">Muscle</tissue>
    </source>
</reference>
<evidence type="ECO:0000313" key="1">
    <source>
        <dbReference type="EMBL" id="OPL20350.1"/>
    </source>
</evidence>
<proteinExistence type="predicted"/>
<name>A0A3R5SNA2_MYTGA</name>
<dbReference type="Proteomes" id="UP000266721">
    <property type="component" value="Unassembled WGS sequence"/>
</dbReference>
<organism evidence="1 2">
    <name type="scientific">Mytilus galloprovincialis</name>
    <name type="common">Mediterranean mussel</name>
    <dbReference type="NCBI Taxonomy" id="29158"/>
    <lineage>
        <taxon>Eukaryota</taxon>
        <taxon>Metazoa</taxon>
        <taxon>Spiralia</taxon>
        <taxon>Lophotrochozoa</taxon>
        <taxon>Mollusca</taxon>
        <taxon>Bivalvia</taxon>
        <taxon>Autobranchia</taxon>
        <taxon>Pteriomorphia</taxon>
        <taxon>Mytilida</taxon>
        <taxon>Mytiloidea</taxon>
        <taxon>Mytilidae</taxon>
        <taxon>Mytilinae</taxon>
        <taxon>Mytilus</taxon>
    </lineage>
</organism>
<dbReference type="EMBL" id="KV610966">
    <property type="protein sequence ID" value="OPL20350.1"/>
    <property type="molecule type" value="Genomic_DNA"/>
</dbReference>
<protein>
    <submittedName>
        <fullName evidence="1">Uncharacterized protein</fullName>
    </submittedName>
</protein>
<dbReference type="SMR" id="A0A3R5SNA2"/>
<keyword evidence="2" id="KW-1185">Reference proteome</keyword>
<accession>A0A3R5SNA2</accession>
<feature type="non-terminal residue" evidence="1">
    <location>
        <position position="1"/>
    </location>
</feature>
<evidence type="ECO:0000313" key="2">
    <source>
        <dbReference type="Proteomes" id="UP000266721"/>
    </source>
</evidence>
<dbReference type="AlphaFoldDB" id="A0A3R5SNA2"/>
<dbReference type="SUPFAM" id="SSF50969">
    <property type="entry name" value="YVTN repeat-like/Quinoprotein amine dehydrogenase"/>
    <property type="match status" value="1"/>
</dbReference>
<feature type="non-terminal residue" evidence="1">
    <location>
        <position position="219"/>
    </location>
</feature>
<gene>
    <name evidence="1" type="ORF">AM593_10733</name>
</gene>
<dbReference type="Gene3D" id="2.130.10.10">
    <property type="entry name" value="YVTN repeat-like/Quinoprotein amine dehydrogenase"/>
    <property type="match status" value="1"/>
</dbReference>
<sequence>LTYKDKMLTCRRYFCSSEKMDALANVETLSNKINQTSEICNGTQETVTDIVMMDDGRLVMCIPSQRRLLISNTDGSQVDSIPVQGYPYSVTAVSNSTVALTLLESRCIEMYDINNKLKLKSISQPGGLWRYSGITTINNKLVVRGENCLLIIDYQTGEVIQTIKIDCDPDRLHSSGDRIFYCDINLNTKKLYCYSNTNDTRHTLTLPSNPFVITTLQDG</sequence>